<dbReference type="AlphaFoldDB" id="A0A9Q3V2V6"/>
<keyword evidence="2" id="KW-1185">Reference proteome</keyword>
<accession>A0A9Q3V2V6</accession>
<sequence>MKKSLVLSFFCSINIFHSQIASLEAGVRPGVALEANTFTGVKEETLDYNAIEGSPFLTKDFVIAKSTCCNESSLMRYDIYTDEIQYQKDNINYTLLKQEPYSKIIFENPINKTLVLADVNNDNKPGYYFLLVDGKNSLLKKQSIKVESFSDSKKNSFGKKDKIISFKENEPTYYVKTEKGNYKLLKGKKEILELYPEKNSELNSFFDSNKIKFNREESLVKLILFLNQ</sequence>
<comment type="caution">
    <text evidence="1">The sequence shown here is derived from an EMBL/GenBank/DDBJ whole genome shotgun (WGS) entry which is preliminary data.</text>
</comment>
<dbReference type="Proteomes" id="UP001108025">
    <property type="component" value="Unassembled WGS sequence"/>
</dbReference>
<dbReference type="RefSeq" id="WP_230667349.1">
    <property type="nucleotide sequence ID" value="NZ_JAJNAY010000001.1"/>
</dbReference>
<evidence type="ECO:0000313" key="2">
    <source>
        <dbReference type="Proteomes" id="UP001108025"/>
    </source>
</evidence>
<dbReference type="EMBL" id="JAJNAY010000001">
    <property type="protein sequence ID" value="MCD1116074.1"/>
    <property type="molecule type" value="Genomic_DNA"/>
</dbReference>
<organism evidence="1 2">
    <name type="scientific">Chryseobacterium turcicum</name>
    <dbReference type="NCBI Taxonomy" id="2898076"/>
    <lineage>
        <taxon>Bacteria</taxon>
        <taxon>Pseudomonadati</taxon>
        <taxon>Bacteroidota</taxon>
        <taxon>Flavobacteriia</taxon>
        <taxon>Flavobacteriales</taxon>
        <taxon>Weeksellaceae</taxon>
        <taxon>Chryseobacterium group</taxon>
        <taxon>Chryseobacterium</taxon>
    </lineage>
</organism>
<gene>
    <name evidence="1" type="ORF">LO744_04300</name>
</gene>
<proteinExistence type="predicted"/>
<name>A0A9Q3V2V6_9FLAO</name>
<evidence type="ECO:0000313" key="1">
    <source>
        <dbReference type="EMBL" id="MCD1116074.1"/>
    </source>
</evidence>
<protein>
    <submittedName>
        <fullName evidence="1">Uncharacterized protein</fullName>
    </submittedName>
</protein>
<reference evidence="1" key="1">
    <citation type="submission" date="2021-11" db="EMBL/GenBank/DDBJ databases">
        <title>Description of novel Chryseobacterium species.</title>
        <authorList>
            <person name="Saticioglu I.B."/>
            <person name="Ay H."/>
            <person name="Altun S."/>
            <person name="Duman M."/>
        </authorList>
    </citation>
    <scope>NUCLEOTIDE SEQUENCE</scope>
    <source>
        <strain evidence="1">C-17</strain>
    </source>
</reference>